<comment type="caution">
    <text evidence="1">The sequence shown here is derived from an EMBL/GenBank/DDBJ whole genome shotgun (WGS) entry which is preliminary data.</text>
</comment>
<accession>A0A3N4Q975</accession>
<gene>
    <name evidence="1" type="ORF">EGT74_03070</name>
</gene>
<dbReference type="AlphaFoldDB" id="A0A3N4Q975"/>
<proteinExistence type="predicted"/>
<dbReference type="RefSeq" id="WP_123845061.1">
    <property type="nucleotide sequence ID" value="NZ_RPDH01000001.1"/>
</dbReference>
<evidence type="ECO:0000313" key="2">
    <source>
        <dbReference type="Proteomes" id="UP000278351"/>
    </source>
</evidence>
<dbReference type="EMBL" id="RPDH01000001">
    <property type="protein sequence ID" value="RPE12550.1"/>
    <property type="molecule type" value="Genomic_DNA"/>
</dbReference>
<protein>
    <submittedName>
        <fullName evidence="1">Uncharacterized protein</fullName>
    </submittedName>
</protein>
<organism evidence="1 2">
    <name type="scientific">Chitinophaga lutea</name>
    <dbReference type="NCBI Taxonomy" id="2488634"/>
    <lineage>
        <taxon>Bacteria</taxon>
        <taxon>Pseudomonadati</taxon>
        <taxon>Bacteroidota</taxon>
        <taxon>Chitinophagia</taxon>
        <taxon>Chitinophagales</taxon>
        <taxon>Chitinophagaceae</taxon>
        <taxon>Chitinophaga</taxon>
    </lineage>
</organism>
<dbReference type="Proteomes" id="UP000278351">
    <property type="component" value="Unassembled WGS sequence"/>
</dbReference>
<sequence length="136" mass="15935">MLKAIFFIPFVLLGHFASSQDIPKDLYGNWRGTVRVRSDGKPYSSKIKTVMQSHNGYHLKISKDGWLTNDDGLREKLQYNKKDSSFFLADRHFVKIERLTPTKMVLRLYLFYDRKAAATITDKSFFHRCYYVKKGA</sequence>
<reference evidence="1 2" key="1">
    <citation type="submission" date="2018-11" db="EMBL/GenBank/DDBJ databases">
        <title>Chitinophaga lutea sp.nov., isolate from arsenic contaminated soil.</title>
        <authorList>
            <person name="Zong Y."/>
        </authorList>
    </citation>
    <scope>NUCLEOTIDE SEQUENCE [LARGE SCALE GENOMIC DNA]</scope>
    <source>
        <strain evidence="1 2">ZY74</strain>
    </source>
</reference>
<evidence type="ECO:0000313" key="1">
    <source>
        <dbReference type="EMBL" id="RPE12550.1"/>
    </source>
</evidence>
<name>A0A3N4Q975_9BACT</name>
<keyword evidence="2" id="KW-1185">Reference proteome</keyword>